<sequence>MEELTAEGRCKSCEGLWQEAMQHSQHILGVEDFEFVQNFASVEQLLEEVQTLENKYANSFVPRILRGLRPYFFRMQYLITFLMISINSTSISYTCVWGATYLLLDLATKTRSEDALHEISHYLRKVDQNLHLFEIYREKVTTDPEIVAEFFDILVQILLNCAKAIKHFRKNDAPLKHVAWPRIQQNFTTTLEELSSRLDHVKKLVEARNLVQVNQSLDKLALVESGPRQGPHPPYYQLPFARNPKFFGRSKIMEQIREKLRPALPIRSINSVAVWGIGGIGKSQVALEYAHAQIAEQKVQVVLWLPAETVTELSNAIVEAVTQIKPPGFTEGDSPDKMRLVFGKWLQITDVPWLIIFDNVESNELLNQHWPKSGSGQVIVTCRSELIAASPAAHQFEVQPFGDQEAGELLLRLAGRPEEDAAERNSAEQIANLLGGLPLGIDIIARQIQVKKKSMQEFLPYFKNNKPSLRVPPRYAPGNPYYTKDLVTVWQTAFESLSDEAYKFLSIITFLAADGIPRFLLNPSGEVKNTWRFLQTNDDVIEELYYKSLIRINEDALSIHRLTKEAFYYFLSPEQKQEAFLVALQLLSHSFPKRLHGRHLYQSWNICSQLIHHVDALQEQYEELKAEGFDTQEPSFAILSADASWYCAEASTIQTAERIARRAMDNWTDRTVLQYAYLCESSAHMTHRRGRYPASLEHSQTALAIRKAADQTPAKVLADSHNSVALALLGTYQSEAAIQNVNRAITIARRVSDDERKTWNYDRYLRNRSRAQVALGLFDLAKADLDEAEAFQTSVYGERSHFHGETAYIRGRIAEAVGDLTSALSYFRLAEELQSPGKPTHQSITAARYHQACVLIRQGEDAQALECLQLALKIAEFNEPKMGDAGDSARVKLRIAEILRRQGSITESATFRAAAETTKLELEQTRAYAKAPDENQSWDTFCDLLNR</sequence>
<evidence type="ECO:0000313" key="2">
    <source>
        <dbReference type="Proteomes" id="UP001148737"/>
    </source>
</evidence>
<name>A0ACC1R2S8_9HYPO</name>
<gene>
    <name evidence="1" type="ORF">NLG97_g2939</name>
</gene>
<comment type="caution">
    <text evidence="1">The sequence shown here is derived from an EMBL/GenBank/DDBJ whole genome shotgun (WGS) entry which is preliminary data.</text>
</comment>
<dbReference type="EMBL" id="JANAKD010000224">
    <property type="protein sequence ID" value="KAJ3496070.1"/>
    <property type="molecule type" value="Genomic_DNA"/>
</dbReference>
<protein>
    <submittedName>
        <fullName evidence="1">Uncharacterized protein</fullName>
    </submittedName>
</protein>
<organism evidence="1 2">
    <name type="scientific">Lecanicillium saksenae</name>
    <dbReference type="NCBI Taxonomy" id="468837"/>
    <lineage>
        <taxon>Eukaryota</taxon>
        <taxon>Fungi</taxon>
        <taxon>Dikarya</taxon>
        <taxon>Ascomycota</taxon>
        <taxon>Pezizomycotina</taxon>
        <taxon>Sordariomycetes</taxon>
        <taxon>Hypocreomycetidae</taxon>
        <taxon>Hypocreales</taxon>
        <taxon>Cordycipitaceae</taxon>
        <taxon>Lecanicillium</taxon>
    </lineage>
</organism>
<dbReference type="Proteomes" id="UP001148737">
    <property type="component" value="Unassembled WGS sequence"/>
</dbReference>
<keyword evidence="2" id="KW-1185">Reference proteome</keyword>
<proteinExistence type="predicted"/>
<evidence type="ECO:0000313" key="1">
    <source>
        <dbReference type="EMBL" id="KAJ3496070.1"/>
    </source>
</evidence>
<accession>A0ACC1R2S8</accession>
<reference evidence="1" key="1">
    <citation type="submission" date="2022-07" db="EMBL/GenBank/DDBJ databases">
        <title>Genome Sequence of Lecanicillium saksenae.</title>
        <authorList>
            <person name="Buettner E."/>
        </authorList>
    </citation>
    <scope>NUCLEOTIDE SEQUENCE</scope>
    <source>
        <strain evidence="1">VT-O1</strain>
    </source>
</reference>